<reference evidence="1" key="1">
    <citation type="submission" date="2018-04" db="EMBL/GenBank/DDBJ databases">
        <title>Whole genome sequencing of Hypsizygus marmoreus.</title>
        <authorList>
            <person name="Choi I.-G."/>
            <person name="Min B."/>
            <person name="Kim J.-G."/>
            <person name="Kim S."/>
            <person name="Oh Y.-L."/>
            <person name="Kong W.-S."/>
            <person name="Park H."/>
            <person name="Jeong J."/>
            <person name="Song E.-S."/>
        </authorList>
    </citation>
    <scope>NUCLEOTIDE SEQUENCE [LARGE SCALE GENOMIC DNA]</scope>
    <source>
        <strain evidence="1">51987-8</strain>
    </source>
</reference>
<gene>
    <name evidence="1" type="ORF">Hypma_013465</name>
</gene>
<proteinExistence type="predicted"/>
<dbReference type="Proteomes" id="UP000076154">
    <property type="component" value="Unassembled WGS sequence"/>
</dbReference>
<dbReference type="EMBL" id="LUEZ02000080">
    <property type="protein sequence ID" value="RDB19325.1"/>
    <property type="molecule type" value="Genomic_DNA"/>
</dbReference>
<organism evidence="1 2">
    <name type="scientific">Hypsizygus marmoreus</name>
    <name type="common">White beech mushroom</name>
    <name type="synonym">Agaricus marmoreus</name>
    <dbReference type="NCBI Taxonomy" id="39966"/>
    <lineage>
        <taxon>Eukaryota</taxon>
        <taxon>Fungi</taxon>
        <taxon>Dikarya</taxon>
        <taxon>Basidiomycota</taxon>
        <taxon>Agaricomycotina</taxon>
        <taxon>Agaricomycetes</taxon>
        <taxon>Agaricomycetidae</taxon>
        <taxon>Agaricales</taxon>
        <taxon>Tricholomatineae</taxon>
        <taxon>Lyophyllaceae</taxon>
        <taxon>Hypsizygus</taxon>
    </lineage>
</organism>
<protein>
    <submittedName>
        <fullName evidence="1">Uncharacterized protein</fullName>
    </submittedName>
</protein>
<dbReference type="InParanoid" id="A0A369JFZ5"/>
<name>A0A369JFZ5_HYPMA</name>
<accession>A0A369JFZ5</accession>
<keyword evidence="2" id="KW-1185">Reference proteome</keyword>
<sequence>MHSAHPQVVRPRESSRKRVDPSDIFALISVELWLESRNRAYQISPVQTELRQSFDLPNASFFLRRVCLHPGSQSQQCQSIFTVMTNIPPSILWTYSLQTAYSDYPGASAAYWESVIQWARAILLQPRSARRVASHLQTVTAAMNGDISSVHARTRIAIDDYINPYGAPRTYIIVSGMPLV</sequence>
<evidence type="ECO:0000313" key="1">
    <source>
        <dbReference type="EMBL" id="RDB19325.1"/>
    </source>
</evidence>
<evidence type="ECO:0000313" key="2">
    <source>
        <dbReference type="Proteomes" id="UP000076154"/>
    </source>
</evidence>
<dbReference type="AlphaFoldDB" id="A0A369JFZ5"/>
<comment type="caution">
    <text evidence="1">The sequence shown here is derived from an EMBL/GenBank/DDBJ whole genome shotgun (WGS) entry which is preliminary data.</text>
</comment>